<keyword evidence="1" id="KW-1133">Transmembrane helix</keyword>
<dbReference type="Gene3D" id="3.40.50.1110">
    <property type="entry name" value="SGNH hydrolase"/>
    <property type="match status" value="1"/>
</dbReference>
<dbReference type="Proteomes" id="UP000234857">
    <property type="component" value="Unassembled WGS sequence"/>
</dbReference>
<evidence type="ECO:0000256" key="1">
    <source>
        <dbReference type="SAM" id="Phobius"/>
    </source>
</evidence>
<comment type="caution">
    <text evidence="2">The sequence shown here is derived from an EMBL/GenBank/DDBJ whole genome shotgun (WGS) entry which is preliminary data.</text>
</comment>
<name>A0A2N5ZH30_MUIH1</name>
<keyword evidence="1" id="KW-0812">Transmembrane</keyword>
<gene>
    <name evidence="2" type="ORF">C0601_05870</name>
</gene>
<evidence type="ECO:0008006" key="4">
    <source>
        <dbReference type="Google" id="ProtNLM"/>
    </source>
</evidence>
<dbReference type="AlphaFoldDB" id="A0A2N5ZH30"/>
<feature type="transmembrane region" description="Helical" evidence="1">
    <location>
        <begin position="6"/>
        <end position="23"/>
    </location>
</feature>
<dbReference type="EMBL" id="PKTG01000075">
    <property type="protein sequence ID" value="PLX18008.1"/>
    <property type="molecule type" value="Genomic_DNA"/>
</dbReference>
<sequence length="429" mass="51190">MKKKIFSSFIGIILIVFLFEIFLRMSPYFFLNKPDNKYYQADINIITIGDSFTYCVQMKEGERWQDHIKRSLNETEGKKVYIENAGMPGANSYDIFNRLKKIIDKKKWDIIIVQCGLNNKYNLRGFSEYNGYKSNILSMFLQRSAVFRFFRLIISEINDEKKGYVLEEDWKTGKRLSWIAAIPEKEDYIKKRNEIEKLEKQNRVKILSEKYNKIYLNNSDVADVILSYSDILLVNREYYKAINILNKGKEKLKRNEYLQRLIQNNIRIGDFKEVIFLFKEYIKEVPENKKVAAKLEMAKFYKVIGDYREAIAIYKELKIDGEIQNVEIMENMGDDVILEWLESDLRKIAEISLVNKKTKLYFMNYFEFENVAMKRVSRELEGVQMLDIYKMFKEHIINSKENPEKFFLKDRHLNEKGNRLCAIFIDNLL</sequence>
<dbReference type="SUPFAM" id="SSF52266">
    <property type="entry name" value="SGNH hydrolase"/>
    <property type="match status" value="1"/>
</dbReference>
<protein>
    <recommendedName>
        <fullName evidence="4">SGNH hydrolase-type esterase domain-containing protein</fullName>
    </recommendedName>
</protein>
<dbReference type="SUPFAM" id="SSF48452">
    <property type="entry name" value="TPR-like"/>
    <property type="match status" value="1"/>
</dbReference>
<organism evidence="2 3">
    <name type="scientific">Muiribacterium halophilum</name>
    <dbReference type="NCBI Taxonomy" id="2053465"/>
    <lineage>
        <taxon>Bacteria</taxon>
        <taxon>Candidatus Muiribacteriota</taxon>
        <taxon>Candidatus Muiribacteriia</taxon>
        <taxon>Candidatus Muiribacteriales</taxon>
        <taxon>Candidatus Muiribacteriaceae</taxon>
        <taxon>Candidatus Muiribacterium</taxon>
    </lineage>
</organism>
<reference evidence="2 3" key="1">
    <citation type="submission" date="2017-11" db="EMBL/GenBank/DDBJ databases">
        <title>Genome-resolved metagenomics identifies genetic mobility, metabolic interactions, and unexpected diversity in perchlorate-reducing communities.</title>
        <authorList>
            <person name="Barnum T.P."/>
            <person name="Figueroa I.A."/>
            <person name="Carlstrom C.I."/>
            <person name="Lucas L.N."/>
            <person name="Engelbrektson A.L."/>
            <person name="Coates J.D."/>
        </authorList>
    </citation>
    <scope>NUCLEOTIDE SEQUENCE [LARGE SCALE GENOMIC DNA]</scope>
    <source>
        <strain evidence="2">BM706</strain>
    </source>
</reference>
<accession>A0A2N5ZH30</accession>
<keyword evidence="1" id="KW-0472">Membrane</keyword>
<dbReference type="Gene3D" id="1.25.40.10">
    <property type="entry name" value="Tetratricopeptide repeat domain"/>
    <property type="match status" value="1"/>
</dbReference>
<evidence type="ECO:0000313" key="2">
    <source>
        <dbReference type="EMBL" id="PLX18008.1"/>
    </source>
</evidence>
<proteinExistence type="predicted"/>
<evidence type="ECO:0000313" key="3">
    <source>
        <dbReference type="Proteomes" id="UP000234857"/>
    </source>
</evidence>
<dbReference type="InterPro" id="IPR011990">
    <property type="entry name" value="TPR-like_helical_dom_sf"/>
</dbReference>
<dbReference type="InterPro" id="IPR036514">
    <property type="entry name" value="SGNH_hydro_sf"/>
</dbReference>